<accession>A0ABN8T0X7</accession>
<dbReference type="Proteomes" id="UP001159427">
    <property type="component" value="Unassembled WGS sequence"/>
</dbReference>
<evidence type="ECO:0000313" key="2">
    <source>
        <dbReference type="EMBL" id="CAH3196930.1"/>
    </source>
</evidence>
<keyword evidence="1" id="KW-0812">Transmembrane</keyword>
<proteinExistence type="predicted"/>
<dbReference type="EMBL" id="CALNXI010005081">
    <property type="protein sequence ID" value="CAH3196930.1"/>
    <property type="molecule type" value="Genomic_DNA"/>
</dbReference>
<evidence type="ECO:0000313" key="3">
    <source>
        <dbReference type="Proteomes" id="UP001159427"/>
    </source>
</evidence>
<feature type="transmembrane region" description="Helical" evidence="1">
    <location>
        <begin position="20"/>
        <end position="44"/>
    </location>
</feature>
<sequence length="89" mass="10106">EKPEGKLGRSASQRRKDSKISAIVAPVVVFVLVALILLVGFFYWRRRRSNKNLEIQQVTFQKSGQEPLEGAVNPLYDGGELQFRDTKET</sequence>
<organism evidence="2 3">
    <name type="scientific">Porites evermanni</name>
    <dbReference type="NCBI Taxonomy" id="104178"/>
    <lineage>
        <taxon>Eukaryota</taxon>
        <taxon>Metazoa</taxon>
        <taxon>Cnidaria</taxon>
        <taxon>Anthozoa</taxon>
        <taxon>Hexacorallia</taxon>
        <taxon>Scleractinia</taxon>
        <taxon>Fungiina</taxon>
        <taxon>Poritidae</taxon>
        <taxon>Porites</taxon>
    </lineage>
</organism>
<protein>
    <recommendedName>
        <fullName evidence="4">Receptor tyrosine kinase</fullName>
    </recommendedName>
</protein>
<evidence type="ECO:0000256" key="1">
    <source>
        <dbReference type="SAM" id="Phobius"/>
    </source>
</evidence>
<keyword evidence="3" id="KW-1185">Reference proteome</keyword>
<reference evidence="2 3" key="1">
    <citation type="submission" date="2022-05" db="EMBL/GenBank/DDBJ databases">
        <authorList>
            <consortium name="Genoscope - CEA"/>
            <person name="William W."/>
        </authorList>
    </citation>
    <scope>NUCLEOTIDE SEQUENCE [LARGE SCALE GENOMIC DNA]</scope>
</reference>
<name>A0ABN8T0X7_9CNID</name>
<keyword evidence="1" id="KW-0472">Membrane</keyword>
<keyword evidence="1" id="KW-1133">Transmembrane helix</keyword>
<comment type="caution">
    <text evidence="2">The sequence shown here is derived from an EMBL/GenBank/DDBJ whole genome shotgun (WGS) entry which is preliminary data.</text>
</comment>
<gene>
    <name evidence="2" type="ORF">PEVE_00033941</name>
</gene>
<feature type="non-terminal residue" evidence="2">
    <location>
        <position position="1"/>
    </location>
</feature>
<evidence type="ECO:0008006" key="4">
    <source>
        <dbReference type="Google" id="ProtNLM"/>
    </source>
</evidence>